<reference evidence="10 11" key="1">
    <citation type="submission" date="2024-09" db="EMBL/GenBank/DDBJ databases">
        <authorList>
            <person name="Sun Q."/>
            <person name="Mori K."/>
        </authorList>
    </citation>
    <scope>NUCLEOTIDE SEQUENCE [LARGE SCALE GENOMIC DNA]</scope>
    <source>
        <strain evidence="10 11">JCM 9626</strain>
    </source>
</reference>
<keyword evidence="2 9" id="KW-0378">Hydrolase</keyword>
<evidence type="ECO:0000313" key="10">
    <source>
        <dbReference type="EMBL" id="MFB9312690.1"/>
    </source>
</evidence>
<dbReference type="InterPro" id="IPR016288">
    <property type="entry name" value="Beta_cellobiohydrolase"/>
</dbReference>
<keyword evidence="1 9" id="KW-0732">Signal</keyword>
<evidence type="ECO:0000256" key="9">
    <source>
        <dbReference type="RuleBase" id="RU361186"/>
    </source>
</evidence>
<dbReference type="Gene3D" id="3.20.20.40">
    <property type="entry name" value="1, 4-beta cellobiohydrolase"/>
    <property type="match status" value="1"/>
</dbReference>
<evidence type="ECO:0000256" key="4">
    <source>
        <dbReference type="ARBA" id="ARBA00023157"/>
    </source>
</evidence>
<evidence type="ECO:0000256" key="5">
    <source>
        <dbReference type="ARBA" id="ARBA00023277"/>
    </source>
</evidence>
<feature type="active site" description="Proton donor" evidence="8">
    <location>
        <position position="166"/>
    </location>
</feature>
<evidence type="ECO:0000256" key="6">
    <source>
        <dbReference type="ARBA" id="ARBA00023295"/>
    </source>
</evidence>
<evidence type="ECO:0000256" key="7">
    <source>
        <dbReference type="ARBA" id="ARBA00023326"/>
    </source>
</evidence>
<dbReference type="PANTHER" id="PTHR34876:SF4">
    <property type="entry name" value="1,4-BETA-D-GLUCAN CELLOBIOHYDROLASE C-RELATED"/>
    <property type="match status" value="1"/>
</dbReference>
<keyword evidence="3 9" id="KW-0136">Cellulose degradation</keyword>
<dbReference type="EC" id="3.2.1.-" evidence="9"/>
<accession>A0ABV5K9X7</accession>
<protein>
    <recommendedName>
        <fullName evidence="9">Glucanase</fullName>
        <ecNumber evidence="9">3.2.1.-</ecNumber>
    </recommendedName>
</protein>
<dbReference type="RefSeq" id="WP_170215275.1">
    <property type="nucleotide sequence ID" value="NZ_JBHMDG010000008.1"/>
</dbReference>
<evidence type="ECO:0000256" key="1">
    <source>
        <dbReference type="ARBA" id="ARBA00022729"/>
    </source>
</evidence>
<sequence length="337" mass="34425">MPIRPLAQTAALAVATLVLASCGASDESGDGPTGTGDGNPFAERAQTVLANPRLTAAVRQAEADGDTDRARVLERLAKVPTGIWLTPEAFPAGRVGPYVAGAVGVADGADGGKGSTVPLFVVYGIPDRDCTGGFSAGGLTDETYVPWVSEIAAAAGDRSVVVLEPDALASSVSCGDKESRIRLLKQAVGVLDAAGVTTYVDAGHSAWVPAATMAELLRAVDVGSVRGFATDVANYQPLSRERAYAAQLSKLLDGAHYVIDTGRSGASSAAGTPVDDWCNPEGQSLGENPGFVDDGTGLDALLWIKPPAESDGTCHGGPPAGDIWLDRAVRLAEDAGW</sequence>
<dbReference type="GO" id="GO:0016787">
    <property type="term" value="F:hydrolase activity"/>
    <property type="evidence" value="ECO:0007669"/>
    <property type="project" value="UniProtKB-KW"/>
</dbReference>
<dbReference type="SUPFAM" id="SSF51989">
    <property type="entry name" value="Glycosyl hydrolases family 6, cellulases"/>
    <property type="match status" value="1"/>
</dbReference>
<comment type="similarity">
    <text evidence="9">Belongs to the glycosyl hydrolase family 6.</text>
</comment>
<dbReference type="Proteomes" id="UP001589750">
    <property type="component" value="Unassembled WGS sequence"/>
</dbReference>
<name>A0ABV5K9X7_9ACTN</name>
<feature type="signal peptide" evidence="9">
    <location>
        <begin position="1"/>
        <end position="20"/>
    </location>
</feature>
<dbReference type="PIRSF" id="PIRSF001100">
    <property type="entry name" value="Beta_cellobiohydrolase"/>
    <property type="match status" value="1"/>
</dbReference>
<dbReference type="PRINTS" id="PR00733">
    <property type="entry name" value="GLHYDRLASE6"/>
</dbReference>
<dbReference type="InterPro" id="IPR036434">
    <property type="entry name" value="Beta_cellobiohydrolase_sf"/>
</dbReference>
<dbReference type="EMBL" id="JBHMDG010000008">
    <property type="protein sequence ID" value="MFB9312690.1"/>
    <property type="molecule type" value="Genomic_DNA"/>
</dbReference>
<evidence type="ECO:0000256" key="3">
    <source>
        <dbReference type="ARBA" id="ARBA00023001"/>
    </source>
</evidence>
<organism evidence="10 11">
    <name type="scientific">Nocardioides plantarum</name>
    <dbReference type="NCBI Taxonomy" id="29299"/>
    <lineage>
        <taxon>Bacteria</taxon>
        <taxon>Bacillati</taxon>
        <taxon>Actinomycetota</taxon>
        <taxon>Actinomycetes</taxon>
        <taxon>Propionibacteriales</taxon>
        <taxon>Nocardioidaceae</taxon>
        <taxon>Nocardioides</taxon>
    </lineage>
</organism>
<dbReference type="PROSITE" id="PS00656">
    <property type="entry name" value="GLYCOSYL_HYDROL_F6_2"/>
    <property type="match status" value="1"/>
</dbReference>
<dbReference type="Pfam" id="PF01341">
    <property type="entry name" value="Glyco_hydro_6"/>
    <property type="match status" value="1"/>
</dbReference>
<evidence type="ECO:0000256" key="2">
    <source>
        <dbReference type="ARBA" id="ARBA00022801"/>
    </source>
</evidence>
<keyword evidence="5 9" id="KW-0119">Carbohydrate metabolism</keyword>
<evidence type="ECO:0000256" key="8">
    <source>
        <dbReference type="PROSITE-ProRule" id="PRU10057"/>
    </source>
</evidence>
<proteinExistence type="inferred from homology"/>
<comment type="caution">
    <text evidence="10">The sequence shown here is derived from an EMBL/GenBank/DDBJ whole genome shotgun (WGS) entry which is preliminary data.</text>
</comment>
<feature type="chain" id="PRO_5044987783" description="Glucanase" evidence="9">
    <location>
        <begin position="21"/>
        <end position="337"/>
    </location>
</feature>
<dbReference type="PANTHER" id="PTHR34876">
    <property type="match status" value="1"/>
</dbReference>
<dbReference type="PROSITE" id="PS51257">
    <property type="entry name" value="PROKAR_LIPOPROTEIN"/>
    <property type="match status" value="1"/>
</dbReference>
<evidence type="ECO:0000313" key="11">
    <source>
        <dbReference type="Proteomes" id="UP001589750"/>
    </source>
</evidence>
<keyword evidence="4" id="KW-1015">Disulfide bond</keyword>
<keyword evidence="6 9" id="KW-0326">Glycosidase</keyword>
<keyword evidence="7 9" id="KW-0624">Polysaccharide degradation</keyword>
<dbReference type="InterPro" id="IPR001524">
    <property type="entry name" value="Glyco_hydro_6_CS"/>
</dbReference>
<gene>
    <name evidence="10" type="ORF">ACFFRI_06500</name>
</gene>
<keyword evidence="11" id="KW-1185">Reference proteome</keyword>